<reference evidence="1 2" key="1">
    <citation type="submission" date="2013-12" db="EMBL/GenBank/DDBJ databases">
        <title>Annotated genome of Streptomyces scopuliridis.</title>
        <authorList>
            <person name="Olson J.B."/>
        </authorList>
    </citation>
    <scope>NUCLEOTIDE SEQUENCE [LARGE SCALE GENOMIC DNA]</scope>
    <source>
        <strain evidence="1 2">RB72</strain>
    </source>
</reference>
<dbReference type="RefSeq" id="WP_051746033.1">
    <property type="nucleotide sequence ID" value="NZ_AZSP01000012.1"/>
</dbReference>
<dbReference type="STRING" id="1440053.GCA_000718095_03648"/>
<name>A0A2T7TFL5_9ACTN</name>
<accession>A0A2T7TFL5</accession>
<gene>
    <name evidence="1" type="ORF">Y717_02365</name>
</gene>
<dbReference type="Pfam" id="PF20218">
    <property type="entry name" value="DUF6578"/>
    <property type="match status" value="1"/>
</dbReference>
<evidence type="ECO:0000313" key="1">
    <source>
        <dbReference type="EMBL" id="PVE13922.1"/>
    </source>
</evidence>
<proteinExistence type="predicted"/>
<dbReference type="OrthoDB" id="2084645at2"/>
<sequence length="175" mass="18744">MAMWKIMYDSWQMECCGQPFSVGDEVSWPLLMLPSSARDARTWQDCLTTLEAPDGTAGDGTTLVRGPGLVAVWTGDDPVGKGAELSGYLSVERHGGTIPGVSLSVGTVRSLHVVTQGYAVDRAGSGAYEAVPDERWLSPVDTCPKWFSTLAQPPAPRREGYRRDATGVLVGLATE</sequence>
<keyword evidence="2" id="KW-1185">Reference proteome</keyword>
<dbReference type="Proteomes" id="UP000245992">
    <property type="component" value="Unassembled WGS sequence"/>
</dbReference>
<evidence type="ECO:0000313" key="2">
    <source>
        <dbReference type="Proteomes" id="UP000245992"/>
    </source>
</evidence>
<comment type="caution">
    <text evidence="1">The sequence shown here is derived from an EMBL/GenBank/DDBJ whole genome shotgun (WGS) entry which is preliminary data.</text>
</comment>
<organism evidence="1 2">
    <name type="scientific">Streptomyces scopuliridis RB72</name>
    <dbReference type="NCBI Taxonomy" id="1440053"/>
    <lineage>
        <taxon>Bacteria</taxon>
        <taxon>Bacillati</taxon>
        <taxon>Actinomycetota</taxon>
        <taxon>Actinomycetes</taxon>
        <taxon>Kitasatosporales</taxon>
        <taxon>Streptomycetaceae</taxon>
        <taxon>Streptomyces</taxon>
    </lineage>
</organism>
<dbReference type="InterPro" id="IPR046485">
    <property type="entry name" value="DUF6578"/>
</dbReference>
<dbReference type="AlphaFoldDB" id="A0A2T7TFL5"/>
<protein>
    <submittedName>
        <fullName evidence="1">Uncharacterized protein</fullName>
    </submittedName>
</protein>
<dbReference type="EMBL" id="AZSP01000012">
    <property type="protein sequence ID" value="PVE13922.1"/>
    <property type="molecule type" value="Genomic_DNA"/>
</dbReference>